<keyword evidence="3" id="KW-0704">Schiff base</keyword>
<keyword evidence="6" id="KW-1185">Reference proteome</keyword>
<dbReference type="InterPro" id="IPR002220">
    <property type="entry name" value="DapA-like"/>
</dbReference>
<evidence type="ECO:0000313" key="6">
    <source>
        <dbReference type="Proteomes" id="UP000807309"/>
    </source>
</evidence>
<dbReference type="PROSITE" id="PS00666">
    <property type="entry name" value="DHDPS_2"/>
    <property type="match status" value="1"/>
</dbReference>
<dbReference type="PRINTS" id="PR00146">
    <property type="entry name" value="DHPICSNTHASE"/>
</dbReference>
<reference evidence="5 6" key="1">
    <citation type="submission" date="2020-10" db="EMBL/GenBank/DDBJ databases">
        <title>Identification of Nocardia species via Next-generation sequencing and recognition of intraspecies genetic diversity.</title>
        <authorList>
            <person name="Li P."/>
            <person name="Li P."/>
            <person name="Lu B."/>
        </authorList>
    </citation>
    <scope>NUCLEOTIDE SEQUENCE [LARGE SCALE GENOMIC DNA]</scope>
    <source>
        <strain evidence="5 6">N-11</strain>
    </source>
</reference>
<proteinExistence type="inferred from homology"/>
<dbReference type="Proteomes" id="UP000807309">
    <property type="component" value="Unassembled WGS sequence"/>
</dbReference>
<gene>
    <name evidence="5" type="ORF">IU470_18690</name>
</gene>
<comment type="caution">
    <text evidence="5">The sequence shown here is derived from an EMBL/GenBank/DDBJ whole genome shotgun (WGS) entry which is preliminary data.</text>
</comment>
<dbReference type="PANTHER" id="PTHR12128:SF66">
    <property type="entry name" value="4-HYDROXY-2-OXOGLUTARATE ALDOLASE, MITOCHONDRIAL"/>
    <property type="match status" value="1"/>
</dbReference>
<comment type="similarity">
    <text evidence="1 4">Belongs to the DapA family.</text>
</comment>
<evidence type="ECO:0000256" key="4">
    <source>
        <dbReference type="PIRNR" id="PIRNR001365"/>
    </source>
</evidence>
<dbReference type="PIRSF" id="PIRSF001365">
    <property type="entry name" value="DHDPS"/>
    <property type="match status" value="1"/>
</dbReference>
<sequence>MLDSAVVAVLAPFQRSGRIDLAALTDYLQLLASAGVGTILVNGTSGEFAGLTADERRSVIEHCRGEWAGTVIAHVGATAVADVRAAARHAQEHADAVAVIAPYFFAAAPESGVEQFFRQAMTGIALPWLVYNFPRHTGNPVSPAVVARLAGEFPQLVGIKDSGKDLAVARAYKSGCPRLAVLVGDDRAAARLAELGFDGVVTGAGGPVAELPVTITAAATAGDEASASSWQRVFDTYSDTRKVMGLSDIAFAKAAAATRLPGFPQEVRAPLTGVDEQQRTRIERFLRSETLPAIDALRAGTPY</sequence>
<dbReference type="SUPFAM" id="SSF51569">
    <property type="entry name" value="Aldolase"/>
    <property type="match status" value="1"/>
</dbReference>
<dbReference type="InterPro" id="IPR020625">
    <property type="entry name" value="Schiff_base-form_aldolases_AS"/>
</dbReference>
<dbReference type="Pfam" id="PF00701">
    <property type="entry name" value="DHDPS"/>
    <property type="match status" value="1"/>
</dbReference>
<dbReference type="CDD" id="cd00408">
    <property type="entry name" value="DHDPS-like"/>
    <property type="match status" value="1"/>
</dbReference>
<evidence type="ECO:0000256" key="3">
    <source>
        <dbReference type="ARBA" id="ARBA00023270"/>
    </source>
</evidence>
<dbReference type="InterPro" id="IPR013785">
    <property type="entry name" value="Aldolase_TIM"/>
</dbReference>
<accession>A0ABS0C9T9</accession>
<organism evidence="5 6">
    <name type="scientific">Nocardia abscessus</name>
    <dbReference type="NCBI Taxonomy" id="120957"/>
    <lineage>
        <taxon>Bacteria</taxon>
        <taxon>Bacillati</taxon>
        <taxon>Actinomycetota</taxon>
        <taxon>Actinomycetes</taxon>
        <taxon>Mycobacteriales</taxon>
        <taxon>Nocardiaceae</taxon>
        <taxon>Nocardia</taxon>
    </lineage>
</organism>
<dbReference type="PANTHER" id="PTHR12128">
    <property type="entry name" value="DIHYDRODIPICOLINATE SYNTHASE"/>
    <property type="match status" value="1"/>
</dbReference>
<evidence type="ECO:0000256" key="1">
    <source>
        <dbReference type="ARBA" id="ARBA00007592"/>
    </source>
</evidence>
<dbReference type="RefSeq" id="WP_195034173.1">
    <property type="nucleotide sequence ID" value="NZ_JADLRE010000014.1"/>
</dbReference>
<protein>
    <submittedName>
        <fullName evidence="5">Dihydrodipicolinate synthase family protein</fullName>
    </submittedName>
</protein>
<dbReference type="SMART" id="SM01130">
    <property type="entry name" value="DHDPS"/>
    <property type="match status" value="1"/>
</dbReference>
<name>A0ABS0C9T9_9NOCA</name>
<keyword evidence="2 4" id="KW-0456">Lyase</keyword>
<evidence type="ECO:0000313" key="5">
    <source>
        <dbReference type="EMBL" id="MBF6227125.1"/>
    </source>
</evidence>
<dbReference type="EMBL" id="JADLRE010000014">
    <property type="protein sequence ID" value="MBF6227125.1"/>
    <property type="molecule type" value="Genomic_DNA"/>
</dbReference>
<dbReference type="Gene3D" id="3.20.20.70">
    <property type="entry name" value="Aldolase class I"/>
    <property type="match status" value="1"/>
</dbReference>
<evidence type="ECO:0000256" key="2">
    <source>
        <dbReference type="ARBA" id="ARBA00023239"/>
    </source>
</evidence>